<dbReference type="RefSeq" id="WP_342111700.1">
    <property type="nucleotide sequence ID" value="NZ_JBCAUN010000001.1"/>
</dbReference>
<organism evidence="2 3">
    <name type="scientific">Leifsonia stereocauli</name>
    <dbReference type="NCBI Taxonomy" id="3134136"/>
    <lineage>
        <taxon>Bacteria</taxon>
        <taxon>Bacillati</taxon>
        <taxon>Actinomycetota</taxon>
        <taxon>Actinomycetes</taxon>
        <taxon>Micrococcales</taxon>
        <taxon>Microbacteriaceae</taxon>
        <taxon>Leifsonia</taxon>
    </lineage>
</organism>
<dbReference type="EMBL" id="JBCLVG010000001">
    <property type="protein sequence ID" value="MEN1945517.1"/>
    <property type="molecule type" value="Genomic_DNA"/>
</dbReference>
<gene>
    <name evidence="2" type="ORF">WJX64_03065</name>
</gene>
<name>A0ABU9W0I6_9MICO</name>
<reference evidence="2 3" key="1">
    <citation type="submission" date="2024-03" db="EMBL/GenBank/DDBJ databases">
        <title>YIM 134122 draft genome.</title>
        <authorList>
            <person name="Zuo S."/>
            <person name="Xiong L."/>
        </authorList>
    </citation>
    <scope>NUCLEOTIDE SEQUENCE [LARGE SCALE GENOMIC DNA]</scope>
    <source>
        <strain evidence="2 3">YIM 134122</strain>
    </source>
</reference>
<proteinExistence type="predicted"/>
<evidence type="ECO:0000313" key="2">
    <source>
        <dbReference type="EMBL" id="MEN1945517.1"/>
    </source>
</evidence>
<comment type="caution">
    <text evidence="2">The sequence shown here is derived from an EMBL/GenBank/DDBJ whole genome shotgun (WGS) entry which is preliminary data.</text>
</comment>
<evidence type="ECO:0000256" key="1">
    <source>
        <dbReference type="SAM" id="MobiDB-lite"/>
    </source>
</evidence>
<sequence length="134" mass="14052">MPVDTDRIPKGDASDTTASHGAVMDIAKNTHHRAGCALVVAAGLLLAGCAAPDMTRDRGDSSVDLSGSGGVYRDLAERRAELEAPAVAAYRDLAERRAGLDACATPTPAPEITGPSAIRDYPDQVERRMRITGH</sequence>
<dbReference type="Proteomes" id="UP001425155">
    <property type="component" value="Unassembled WGS sequence"/>
</dbReference>
<accession>A0ABU9W0I6</accession>
<protein>
    <submittedName>
        <fullName evidence="2">Uncharacterized protein</fullName>
    </submittedName>
</protein>
<evidence type="ECO:0000313" key="3">
    <source>
        <dbReference type="Proteomes" id="UP001425155"/>
    </source>
</evidence>
<feature type="compositionally biased region" description="Basic and acidic residues" evidence="1">
    <location>
        <begin position="120"/>
        <end position="134"/>
    </location>
</feature>
<feature type="region of interest" description="Disordered" evidence="1">
    <location>
        <begin position="101"/>
        <end position="134"/>
    </location>
</feature>
<keyword evidence="3" id="KW-1185">Reference proteome</keyword>